<comment type="caution">
    <text evidence="2">The sequence shown here is derived from an EMBL/GenBank/DDBJ whole genome shotgun (WGS) entry which is preliminary data.</text>
</comment>
<feature type="signal peptide" evidence="1">
    <location>
        <begin position="1"/>
        <end position="36"/>
    </location>
</feature>
<accession>A0AAW9R2V7</accession>
<proteinExistence type="predicted"/>
<organism evidence="2 3">
    <name type="scientific">Denitratimonas tolerans</name>
    <dbReference type="NCBI Taxonomy" id="1338420"/>
    <lineage>
        <taxon>Bacteria</taxon>
        <taxon>Pseudomonadati</taxon>
        <taxon>Pseudomonadota</taxon>
        <taxon>Gammaproteobacteria</taxon>
        <taxon>Lysobacterales</taxon>
        <taxon>Lysobacteraceae</taxon>
        <taxon>Denitratimonas</taxon>
    </lineage>
</organism>
<keyword evidence="3" id="KW-1185">Reference proteome</keyword>
<dbReference type="EMBL" id="JBBDHC010000003">
    <property type="protein sequence ID" value="MEJ1248666.1"/>
    <property type="molecule type" value="Genomic_DNA"/>
</dbReference>
<dbReference type="RefSeq" id="WP_337334384.1">
    <property type="nucleotide sequence ID" value="NZ_JBBDHC010000003.1"/>
</dbReference>
<evidence type="ECO:0000256" key="1">
    <source>
        <dbReference type="SAM" id="SignalP"/>
    </source>
</evidence>
<evidence type="ECO:0000313" key="2">
    <source>
        <dbReference type="EMBL" id="MEJ1248666.1"/>
    </source>
</evidence>
<name>A0AAW9R2V7_9GAMM</name>
<protein>
    <submittedName>
        <fullName evidence="2">Uncharacterized protein</fullName>
    </submittedName>
</protein>
<keyword evidence="1" id="KW-0732">Signal</keyword>
<evidence type="ECO:0000313" key="3">
    <source>
        <dbReference type="Proteomes" id="UP001364472"/>
    </source>
</evidence>
<gene>
    <name evidence="2" type="ORF">WB794_03115</name>
</gene>
<dbReference type="AlphaFoldDB" id="A0AAW9R2V7"/>
<feature type="chain" id="PRO_5043600525" evidence="1">
    <location>
        <begin position="37"/>
        <end position="211"/>
    </location>
</feature>
<reference evidence="2 3" key="1">
    <citation type="journal article" date="2016" name="Antonie Van Leeuwenhoek">
        <title>Denitratimonas tolerans gen. nov., sp. nov., a denitrifying bacterium isolated from a bioreactor for tannery wastewater treatment.</title>
        <authorList>
            <person name="Han S.I."/>
            <person name="Kim J.O."/>
            <person name="Lee Y.R."/>
            <person name="Ekpeghere K.I."/>
            <person name="Koh S.C."/>
            <person name="Whang K.S."/>
        </authorList>
    </citation>
    <scope>NUCLEOTIDE SEQUENCE [LARGE SCALE GENOMIC DNA]</scope>
    <source>
        <strain evidence="2 3">KACC 17565</strain>
    </source>
</reference>
<dbReference type="Proteomes" id="UP001364472">
    <property type="component" value="Unassembled WGS sequence"/>
</dbReference>
<sequence length="211" mass="22466">MTTVKTTASDRSRTLQRLPLLCLASALLLAAPCAMAQPDAATSILAVDAPDAPSGTEGTPTFSYRWLAGSTFHSVSTPGSYTYYGAGCIQPSGTGTRTFHHKLLLPQGSLVKYVRLYYRNTSTANTPTAYFTTYNMVGGITDHGFVSGSNIGGYSSALSGEMNYTVDHIAEPINIDVSLGSVTDGSVQFCGVRVAYYAPELEIDIFKDGFE</sequence>